<keyword evidence="2" id="KW-1185">Reference proteome</keyword>
<dbReference type="RefSeq" id="WP_340342674.1">
    <property type="nucleotide sequence ID" value="NZ_JBBKZT010000005.1"/>
</dbReference>
<name>A0ABU8WJ63_9BURK</name>
<organism evidence="1 2">
    <name type="scientific">Variovorax rhizosphaerae</name>
    <dbReference type="NCBI Taxonomy" id="1836200"/>
    <lineage>
        <taxon>Bacteria</taxon>
        <taxon>Pseudomonadati</taxon>
        <taxon>Pseudomonadota</taxon>
        <taxon>Betaproteobacteria</taxon>
        <taxon>Burkholderiales</taxon>
        <taxon>Comamonadaceae</taxon>
        <taxon>Variovorax</taxon>
    </lineage>
</organism>
<proteinExistence type="predicted"/>
<evidence type="ECO:0000313" key="1">
    <source>
        <dbReference type="EMBL" id="MEJ8847545.1"/>
    </source>
</evidence>
<dbReference type="Pfam" id="PF11136">
    <property type="entry name" value="DUF2889"/>
    <property type="match status" value="1"/>
</dbReference>
<gene>
    <name evidence="1" type="ORF">WKW82_12875</name>
</gene>
<dbReference type="InterPro" id="IPR021312">
    <property type="entry name" value="DUF2889"/>
</dbReference>
<reference evidence="1 2" key="1">
    <citation type="submission" date="2024-03" db="EMBL/GenBank/DDBJ databases">
        <title>Novel species of the genus Variovorax.</title>
        <authorList>
            <person name="Liu Q."/>
            <person name="Xin Y.-H."/>
        </authorList>
    </citation>
    <scope>NUCLEOTIDE SEQUENCE [LARGE SCALE GENOMIC DNA]</scope>
    <source>
        <strain evidence="1 2">KACC 18900</strain>
    </source>
</reference>
<accession>A0ABU8WJ63</accession>
<comment type="caution">
    <text evidence="1">The sequence shown here is derived from an EMBL/GenBank/DDBJ whole genome shotgun (WGS) entry which is preliminary data.</text>
</comment>
<dbReference type="EMBL" id="JBBKZT010000005">
    <property type="protein sequence ID" value="MEJ8847545.1"/>
    <property type="molecule type" value="Genomic_DNA"/>
</dbReference>
<dbReference type="Proteomes" id="UP001385892">
    <property type="component" value="Unassembled WGS sequence"/>
</dbReference>
<protein>
    <submittedName>
        <fullName evidence="1">DUF2889 domain-containing protein</fullName>
    </submittedName>
</protein>
<evidence type="ECO:0000313" key="2">
    <source>
        <dbReference type="Proteomes" id="UP001385892"/>
    </source>
</evidence>
<sequence length="189" mass="20387">MTPNPTPTPSRRLLHTREIICQGYLRDDGLLDVESTMRDISPNGSDLFFKPLGPGEDLHRMRIVMTVDSGMVIRALQVRTEAAPTPYCAEGNAIYGVLVGQKIGPGFTKRVRSLVGGNKGCTHLTELIGPAATTAIQSFFALGRERGSLRALHAGAGPLPKPSLADTCQAYRSDGEALKAIWPLHRRAA</sequence>